<dbReference type="CDD" id="cd10448">
    <property type="entry name" value="GIY-YIG_unchar_3"/>
    <property type="match status" value="1"/>
</dbReference>
<evidence type="ECO:0000256" key="1">
    <source>
        <dbReference type="ARBA" id="ARBA00007435"/>
    </source>
</evidence>
<comment type="similarity">
    <text evidence="1">Belongs to the UPF0213 family.</text>
</comment>
<name>A0ABX7GTX1_9GAMM</name>
<dbReference type="PROSITE" id="PS50164">
    <property type="entry name" value="GIY_YIG"/>
    <property type="match status" value="1"/>
</dbReference>
<dbReference type="RefSeq" id="WP_188800567.1">
    <property type="nucleotide sequence ID" value="NZ_BMIZ01000002.1"/>
</dbReference>
<dbReference type="Proteomes" id="UP000663181">
    <property type="component" value="Chromosome"/>
</dbReference>
<evidence type="ECO:0000313" key="3">
    <source>
        <dbReference type="EMBL" id="QRN53319.1"/>
    </source>
</evidence>
<dbReference type="Pfam" id="PF01541">
    <property type="entry name" value="GIY-YIG"/>
    <property type="match status" value="1"/>
</dbReference>
<organism evidence="3 4">
    <name type="scientific">Dyella caseinilytica</name>
    <dbReference type="NCBI Taxonomy" id="1849581"/>
    <lineage>
        <taxon>Bacteria</taxon>
        <taxon>Pseudomonadati</taxon>
        <taxon>Pseudomonadota</taxon>
        <taxon>Gammaproteobacteria</taxon>
        <taxon>Lysobacterales</taxon>
        <taxon>Rhodanobacteraceae</taxon>
        <taxon>Dyella</taxon>
    </lineage>
</organism>
<reference evidence="3 4" key="1">
    <citation type="submission" date="2020-10" db="EMBL/GenBank/DDBJ databases">
        <title>Phylogeny of dyella-like bacteria.</title>
        <authorList>
            <person name="Fu J."/>
        </authorList>
    </citation>
    <scope>NUCLEOTIDE SEQUENCE [LARGE SCALE GENOMIC DNA]</scope>
    <source>
        <strain evidence="3 4">DHOB09</strain>
    </source>
</reference>
<feature type="domain" description="GIY-YIG" evidence="2">
    <location>
        <begin position="4"/>
        <end position="80"/>
    </location>
</feature>
<keyword evidence="4" id="KW-1185">Reference proteome</keyword>
<dbReference type="SUPFAM" id="SSF82771">
    <property type="entry name" value="GIY-YIG endonuclease"/>
    <property type="match status" value="1"/>
</dbReference>
<gene>
    <name evidence="3" type="ORF">ISN74_18120</name>
</gene>
<dbReference type="PANTHER" id="PTHR34477">
    <property type="entry name" value="UPF0213 PROTEIN YHBQ"/>
    <property type="match status" value="1"/>
</dbReference>
<dbReference type="InterPro" id="IPR035901">
    <property type="entry name" value="GIY-YIG_endonuc_sf"/>
</dbReference>
<dbReference type="PANTHER" id="PTHR34477:SF5">
    <property type="entry name" value="BSL5627 PROTEIN"/>
    <property type="match status" value="1"/>
</dbReference>
<dbReference type="SMART" id="SM00465">
    <property type="entry name" value="GIYc"/>
    <property type="match status" value="1"/>
</dbReference>
<evidence type="ECO:0000259" key="2">
    <source>
        <dbReference type="PROSITE" id="PS50164"/>
    </source>
</evidence>
<evidence type="ECO:0000313" key="4">
    <source>
        <dbReference type="Proteomes" id="UP000663181"/>
    </source>
</evidence>
<dbReference type="InterPro" id="IPR000305">
    <property type="entry name" value="GIY-YIG_endonuc"/>
</dbReference>
<accession>A0ABX7GTX1</accession>
<dbReference type="EMBL" id="CP064030">
    <property type="protein sequence ID" value="QRN53319.1"/>
    <property type="molecule type" value="Genomic_DNA"/>
</dbReference>
<protein>
    <submittedName>
        <fullName evidence="3">GIY-YIG nuclease family protein</fullName>
    </submittedName>
</protein>
<dbReference type="Gene3D" id="3.40.1440.10">
    <property type="entry name" value="GIY-YIG endonuclease"/>
    <property type="match status" value="1"/>
</dbReference>
<proteinExistence type="inferred from homology"/>
<sequence>MRSRQPCVYMLASKRNGTLYVGVTSDLVQRVWQHRNGLIHGFTRCHGAHCLVWYELHDTMESAIRREKLLKRWHRGWKLRLIENANPYWRDLFPTLL</sequence>
<dbReference type="InterPro" id="IPR050190">
    <property type="entry name" value="UPF0213_domain"/>
</dbReference>